<keyword evidence="9" id="KW-0648">Protein biosynthesis</keyword>
<dbReference type="OrthoDB" id="9808774at2"/>
<comment type="function">
    <text evidence="4 5 6">Necessary for efficient RNA polymerase transcription elongation past template-encoded arresting sites. The arresting sites in DNA have the property of trapping a certain fraction of elongating RNA polymerases that pass through, resulting in locked ternary complexes. Cleavage of the nascent transcript by cleavage factors such as GreA or GreB allows the resumption of elongation from the new 3'terminus. GreA releases sequences of 2 to 3 nucleotides.</text>
</comment>
<dbReference type="Gene3D" id="1.25.40.10">
    <property type="entry name" value="Tetratricopeptide repeat domain"/>
    <property type="match status" value="1"/>
</dbReference>
<feature type="domain" description="Transcription elongation factor GreA/GreB C-terminal" evidence="7">
    <location>
        <begin position="825"/>
        <end position="896"/>
    </location>
</feature>
<dbReference type="Proteomes" id="UP000016646">
    <property type="component" value="Unassembled WGS sequence"/>
</dbReference>
<evidence type="ECO:0000313" key="12">
    <source>
        <dbReference type="Proteomes" id="UP000016646"/>
    </source>
</evidence>
<dbReference type="PATRIC" id="fig|1125725.3.peg.904"/>
<dbReference type="Gene3D" id="3.10.50.30">
    <property type="entry name" value="Transcription elongation factor, GreA/GreB, C-terminal domain"/>
    <property type="match status" value="1"/>
</dbReference>
<accession>U2LKU8</accession>
<feature type="domain" description="Transcription elongation factor GreA/GreB N-terminal" evidence="8">
    <location>
        <begin position="746"/>
        <end position="815"/>
    </location>
</feature>
<dbReference type="NCBIfam" id="TIGR01462">
    <property type="entry name" value="greA"/>
    <property type="match status" value="1"/>
</dbReference>
<keyword evidence="3 5" id="KW-0804">Transcription</keyword>
<dbReference type="InterPro" id="IPR022691">
    <property type="entry name" value="Tscrpt_elong_fac_GreA/B_N"/>
</dbReference>
<dbReference type="PANTHER" id="PTHR30437:SF4">
    <property type="entry name" value="TRANSCRIPTION ELONGATION FACTOR GREA"/>
    <property type="match status" value="1"/>
</dbReference>
<proteinExistence type="inferred from homology"/>
<dbReference type="Proteomes" id="UP000016412">
    <property type="component" value="Unassembled WGS sequence"/>
</dbReference>
<dbReference type="HAMAP" id="MF_00105">
    <property type="entry name" value="GreA_GreB"/>
    <property type="match status" value="1"/>
</dbReference>
<dbReference type="InterPro" id="IPR023459">
    <property type="entry name" value="Tscrpt_elong_fac_GreA/B_fam"/>
</dbReference>
<dbReference type="SUPFAM" id="SSF46557">
    <property type="entry name" value="GreA transcript cleavage protein, N-terminal domain"/>
    <property type="match status" value="1"/>
</dbReference>
<evidence type="ECO:0000259" key="8">
    <source>
        <dbReference type="Pfam" id="PF03449"/>
    </source>
</evidence>
<dbReference type="eggNOG" id="COG0782">
    <property type="taxonomic scope" value="Bacteria"/>
</dbReference>
<evidence type="ECO:0000259" key="7">
    <source>
        <dbReference type="Pfam" id="PF01272"/>
    </source>
</evidence>
<dbReference type="Pfam" id="PF03449">
    <property type="entry name" value="GreA_GreB_N"/>
    <property type="match status" value="1"/>
</dbReference>
<dbReference type="Gene3D" id="1.10.287.180">
    <property type="entry name" value="Transcription elongation factor, GreA/GreB, N-terminal domain"/>
    <property type="match status" value="1"/>
</dbReference>
<dbReference type="EMBL" id="AVQI01000006">
    <property type="protein sequence ID" value="ERK05028.1"/>
    <property type="molecule type" value="Genomic_DNA"/>
</dbReference>
<dbReference type="InterPro" id="IPR028624">
    <property type="entry name" value="Tscrpt_elong_fac_GreA/B"/>
</dbReference>
<dbReference type="Pfam" id="PF01272">
    <property type="entry name" value="GreA_GreB"/>
    <property type="match status" value="1"/>
</dbReference>
<keyword evidence="9" id="KW-0251">Elongation factor</keyword>
<gene>
    <name evidence="5" type="primary">greA</name>
    <name evidence="10" type="ORF">HMPREF0860_0648</name>
    <name evidence="9" type="ORF">HMPREF1325_1620</name>
</gene>
<dbReference type="STRING" id="1125725.HMPREF1325_1620"/>
<evidence type="ECO:0000256" key="1">
    <source>
        <dbReference type="ARBA" id="ARBA00023015"/>
    </source>
</evidence>
<dbReference type="InterPro" id="IPR006359">
    <property type="entry name" value="Tscrpt_elong_fac_GreA"/>
</dbReference>
<dbReference type="GO" id="GO:0003677">
    <property type="term" value="F:DNA binding"/>
    <property type="evidence" value="ECO:0007669"/>
    <property type="project" value="UniProtKB-UniRule"/>
</dbReference>
<dbReference type="RefSeq" id="WP_021329918.1">
    <property type="nucleotide sequence ID" value="NZ_AUZJ01000017.1"/>
</dbReference>
<dbReference type="InterPro" id="IPR001437">
    <property type="entry name" value="Tscrpt_elong_fac_GreA/B_C"/>
</dbReference>
<name>U2LKU8_TRESO</name>
<dbReference type="GO" id="GO:0070063">
    <property type="term" value="F:RNA polymerase binding"/>
    <property type="evidence" value="ECO:0007669"/>
    <property type="project" value="InterPro"/>
</dbReference>
<protein>
    <recommendedName>
        <fullName evidence="5 6">Transcription elongation factor GreA</fullName>
    </recommendedName>
    <alternativeName>
        <fullName evidence="5">Transcript cleavage factor GreA</fullName>
    </alternativeName>
</protein>
<evidence type="ECO:0000256" key="4">
    <source>
        <dbReference type="ARBA" id="ARBA00024916"/>
    </source>
</evidence>
<dbReference type="EMBL" id="AUZJ01000017">
    <property type="protein sequence ID" value="ERF61076.1"/>
    <property type="molecule type" value="Genomic_DNA"/>
</dbReference>
<evidence type="ECO:0000313" key="11">
    <source>
        <dbReference type="Proteomes" id="UP000016412"/>
    </source>
</evidence>
<evidence type="ECO:0000256" key="2">
    <source>
        <dbReference type="ARBA" id="ARBA00023125"/>
    </source>
</evidence>
<dbReference type="eggNOG" id="COG1747">
    <property type="taxonomic scope" value="Bacteria"/>
</dbReference>
<dbReference type="GO" id="GO:0032784">
    <property type="term" value="P:regulation of DNA-templated transcription elongation"/>
    <property type="evidence" value="ECO:0007669"/>
    <property type="project" value="UniProtKB-UniRule"/>
</dbReference>
<dbReference type="InterPro" id="IPR011990">
    <property type="entry name" value="TPR-like_helical_dom_sf"/>
</dbReference>
<dbReference type="InterPro" id="IPR036805">
    <property type="entry name" value="Tscrpt_elong_fac_GreA/B_N_sf"/>
</dbReference>
<keyword evidence="12" id="KW-1185">Reference proteome</keyword>
<organism evidence="9 11">
    <name type="scientific">Treponema socranskii subsp. socranskii VPI DR56BR1116 = ATCC 35536</name>
    <dbReference type="NCBI Taxonomy" id="1125725"/>
    <lineage>
        <taxon>Bacteria</taxon>
        <taxon>Pseudomonadati</taxon>
        <taxon>Spirochaetota</taxon>
        <taxon>Spirochaetia</taxon>
        <taxon>Spirochaetales</taxon>
        <taxon>Treponemataceae</taxon>
        <taxon>Treponema</taxon>
    </lineage>
</organism>
<dbReference type="GO" id="GO:0003746">
    <property type="term" value="F:translation elongation factor activity"/>
    <property type="evidence" value="ECO:0007669"/>
    <property type="project" value="UniProtKB-KW"/>
</dbReference>
<evidence type="ECO:0000256" key="3">
    <source>
        <dbReference type="ARBA" id="ARBA00023163"/>
    </source>
</evidence>
<keyword evidence="2 5" id="KW-0238">DNA-binding</keyword>
<evidence type="ECO:0000256" key="5">
    <source>
        <dbReference type="HAMAP-Rule" id="MF_00105"/>
    </source>
</evidence>
<dbReference type="SUPFAM" id="SSF54534">
    <property type="entry name" value="FKBP-like"/>
    <property type="match status" value="1"/>
</dbReference>
<comment type="caution">
    <text evidence="9">The sequence shown here is derived from an EMBL/GenBank/DDBJ whole genome shotgun (WGS) entry which is preliminary data.</text>
</comment>
<dbReference type="GO" id="GO:0006354">
    <property type="term" value="P:DNA-templated transcription elongation"/>
    <property type="evidence" value="ECO:0007669"/>
    <property type="project" value="TreeGrafter"/>
</dbReference>
<dbReference type="AlphaFoldDB" id="U2LKU8"/>
<sequence length="900" mass="103936">MADENLVTQVKNMLKEETWTRAAISNYTKNNLTELADIVAKAREAGCADELQQICDEHLAHTKDSIIALYLSGMVSLGKGALDNSSLENLVDIFQKNHKENIVVYLCETILADDPNNKFALRTLADCLRADNSDKVWELYEKIVKLDFEEADLAKLLAEHAEAANDTETAIDYYKKAHLRYITAKNMNAVKETWSRLVQIIPEEIDFFMLAKRKIAKTISEERSAVLMQELYTWYKDNKKWDTAIDILKQILEIDQHDTWARKELVDCYRGKYEGRAHLEDYIRSSNLSQSFRNVFEALNDFEKHIAFDAKSYVYHRTWGVGIIRSVEDDTLKINFGKKYGVRPMSLKMAVSALQPLSKDHIWVLKATKKHEELAKKVKSDKEWVLKTIIQSFGNRCDLKRIKAELVDDVLAAEEWTSWNNGAKKILESNPHFGVDTNDIDMYTVRDHDVSKDIKLANEFKAQKQFFPRIDIFMRFVEDDETDKSGETFNEMLSYFIGFVKSISHVNEQVVASFLTIRKINMLVPASTYQIKFTFKDLYDKIEEPRKMYLSLKDTKNTTLREDFIKNVKLLSDWDKQYVRLFPTVLSRSMLTSLINAGKTNMVQRLASDSFDNFKDNRQAVLFFFRECRDDDWFKDAGISYEKQLIALINIVELTYREISNHVNTTENKKINAAAIDLLFSGDTLIGYMLENNEDTVKRMYTLVADIADLDPAKKAQLRNKILEKYPDFKFQASEEKASMQQRGMLVTAKKLEEKKAQEEQIRTVDIPKNAEEIGEARSQGDLKENAEYKAAREHQHFLNERLKTLQEEIGRSVVFDPTTITTAFVSFSTTATLHNNESNEDETYTIFGPWESDPDNNVISYMSPFGNALMDKKVGEHVVFTINDHNYDYTVKEIKAAKA</sequence>
<comment type="similarity">
    <text evidence="5 6">Belongs to the GreA/GreB family.</text>
</comment>
<dbReference type="NCBIfam" id="NF011309">
    <property type="entry name" value="PRK14720.1"/>
    <property type="match status" value="1"/>
</dbReference>
<evidence type="ECO:0000313" key="10">
    <source>
        <dbReference type="EMBL" id="ERK05028.1"/>
    </source>
</evidence>
<dbReference type="InterPro" id="IPR036953">
    <property type="entry name" value="GreA/GreB_C_sf"/>
</dbReference>
<reference evidence="11 12" key="1">
    <citation type="submission" date="2013-08" db="EMBL/GenBank/DDBJ databases">
        <authorList>
            <person name="Durkin A.S."/>
            <person name="Haft D.R."/>
            <person name="McCorrison J."/>
            <person name="Torralba M."/>
            <person name="Gillis M."/>
            <person name="Haft D.H."/>
            <person name="Methe B."/>
            <person name="Sutton G."/>
            <person name="Nelson K.E."/>
        </authorList>
    </citation>
    <scope>NUCLEOTIDE SEQUENCE [LARGE SCALE GENOMIC DNA]</scope>
    <source>
        <strain evidence="10 12">ATCC 35536</strain>
        <strain evidence="9 11">VPI DR56BR1116</strain>
    </source>
</reference>
<dbReference type="PANTHER" id="PTHR30437">
    <property type="entry name" value="TRANSCRIPTION ELONGATION FACTOR GREA"/>
    <property type="match status" value="1"/>
</dbReference>
<keyword evidence="1 5" id="KW-0805">Transcription regulation</keyword>
<evidence type="ECO:0000313" key="9">
    <source>
        <dbReference type="EMBL" id="ERF61076.1"/>
    </source>
</evidence>
<dbReference type="SUPFAM" id="SSF48452">
    <property type="entry name" value="TPR-like"/>
    <property type="match status" value="1"/>
</dbReference>
<evidence type="ECO:0000256" key="6">
    <source>
        <dbReference type="RuleBase" id="RU000556"/>
    </source>
</evidence>